<evidence type="ECO:0000313" key="8">
    <source>
        <dbReference type="Proteomes" id="UP000287447"/>
    </source>
</evidence>
<dbReference type="GO" id="GO:0005886">
    <property type="term" value="C:plasma membrane"/>
    <property type="evidence" value="ECO:0007669"/>
    <property type="project" value="UniProtKB-SubCell"/>
</dbReference>
<feature type="transmembrane region" description="Helical" evidence="5">
    <location>
        <begin position="116"/>
        <end position="140"/>
    </location>
</feature>
<protein>
    <recommendedName>
        <fullName evidence="5">Transport permease protein</fullName>
    </recommendedName>
</protein>
<feature type="transmembrane region" description="Helical" evidence="5">
    <location>
        <begin position="240"/>
        <end position="263"/>
    </location>
</feature>
<proteinExistence type="inferred from homology"/>
<dbReference type="Proteomes" id="UP000287447">
    <property type="component" value="Unassembled WGS sequence"/>
</dbReference>
<feature type="transmembrane region" description="Helical" evidence="5">
    <location>
        <begin position="185"/>
        <end position="204"/>
    </location>
</feature>
<dbReference type="PANTHER" id="PTHR43027:SF1">
    <property type="entry name" value="DOXORUBICIN RESISTANCE ABC TRANSPORTER PERMEASE PROTEIN DRRC-RELATED"/>
    <property type="match status" value="1"/>
</dbReference>
<keyword evidence="2 5" id="KW-0812">Transmembrane</keyword>
<dbReference type="GO" id="GO:0140359">
    <property type="term" value="F:ABC-type transporter activity"/>
    <property type="evidence" value="ECO:0007669"/>
    <property type="project" value="InterPro"/>
</dbReference>
<name>A0A3S2W8Y1_9PROT</name>
<dbReference type="Pfam" id="PF01061">
    <property type="entry name" value="ABC2_membrane"/>
    <property type="match status" value="1"/>
</dbReference>
<keyword evidence="8" id="KW-1185">Reference proteome</keyword>
<evidence type="ECO:0000256" key="1">
    <source>
        <dbReference type="ARBA" id="ARBA00004141"/>
    </source>
</evidence>
<evidence type="ECO:0000313" key="7">
    <source>
        <dbReference type="EMBL" id="RVU36107.1"/>
    </source>
</evidence>
<evidence type="ECO:0000259" key="6">
    <source>
        <dbReference type="PROSITE" id="PS51012"/>
    </source>
</evidence>
<evidence type="ECO:0000256" key="4">
    <source>
        <dbReference type="ARBA" id="ARBA00023136"/>
    </source>
</evidence>
<sequence>MTTDRTIDRPRPSSFSPRRIGALVLRYVYILRGSWPRMIELAYWPLVQLVIWGFLSNFLREESTWVAQAAGVLVSAVLLWDVFFRGQIGFSVSFMEEMYSRNLANLFVTPLRPLEFVASLVSISLLRVSFGALPAVLLAIPMFDVSLFELGLPLFAFFANLMIMSWALGLFTISLLMRAGLGAESFAWFIIFLLAPVACVYYPVTTLPDWLQVVAWSMPMVYVFEGMRHVLFEGSFRVDLFLGACALNVVYFGLGTMTFLWSFRVARDKGQLLQIGE</sequence>
<feature type="transmembrane region" description="Helical" evidence="5">
    <location>
        <begin position="152"/>
        <end position="173"/>
    </location>
</feature>
<feature type="transmembrane region" description="Helical" evidence="5">
    <location>
        <begin position="41"/>
        <end position="59"/>
    </location>
</feature>
<evidence type="ECO:0000256" key="5">
    <source>
        <dbReference type="RuleBase" id="RU361157"/>
    </source>
</evidence>
<keyword evidence="4 5" id="KW-0472">Membrane</keyword>
<dbReference type="PANTHER" id="PTHR43027">
    <property type="entry name" value="DOXORUBICIN RESISTANCE ABC TRANSPORTER PERMEASE PROTEIN DRRC-RELATED"/>
    <property type="match status" value="1"/>
</dbReference>
<comment type="subcellular location">
    <subcellularLocation>
        <location evidence="5">Cell inner membrane</location>
        <topology evidence="5">Multi-pass membrane protein</topology>
    </subcellularLocation>
    <subcellularLocation>
        <location evidence="1">Membrane</location>
        <topology evidence="1">Multi-pass membrane protein</topology>
    </subcellularLocation>
</comment>
<gene>
    <name evidence="7" type="ORF">EOI86_12825</name>
</gene>
<dbReference type="RefSeq" id="WP_127765583.1">
    <property type="nucleotide sequence ID" value="NZ_SADE01000002.1"/>
</dbReference>
<dbReference type="InterPro" id="IPR052902">
    <property type="entry name" value="ABC-2_transporter"/>
</dbReference>
<feature type="transmembrane region" description="Helical" evidence="5">
    <location>
        <begin position="65"/>
        <end position="84"/>
    </location>
</feature>
<keyword evidence="5" id="KW-1003">Cell membrane</keyword>
<dbReference type="InterPro" id="IPR013525">
    <property type="entry name" value="ABC2_TM"/>
</dbReference>
<dbReference type="PROSITE" id="PS51012">
    <property type="entry name" value="ABC_TM2"/>
    <property type="match status" value="1"/>
</dbReference>
<dbReference type="AlphaFoldDB" id="A0A3S2W8Y1"/>
<dbReference type="OrthoDB" id="9786643at2"/>
<comment type="caution">
    <text evidence="7">The sequence shown here is derived from an EMBL/GenBank/DDBJ whole genome shotgun (WGS) entry which is preliminary data.</text>
</comment>
<evidence type="ECO:0000256" key="2">
    <source>
        <dbReference type="ARBA" id="ARBA00022692"/>
    </source>
</evidence>
<accession>A0A3S2W8Y1</accession>
<organism evidence="7 8">
    <name type="scientific">Hwanghaeella grinnelliae</name>
    <dbReference type="NCBI Taxonomy" id="2500179"/>
    <lineage>
        <taxon>Bacteria</taxon>
        <taxon>Pseudomonadati</taxon>
        <taxon>Pseudomonadota</taxon>
        <taxon>Alphaproteobacteria</taxon>
        <taxon>Rhodospirillales</taxon>
        <taxon>Rhodospirillaceae</taxon>
        <taxon>Hwanghaeella</taxon>
    </lineage>
</organism>
<feature type="domain" description="ABC transmembrane type-2" evidence="6">
    <location>
        <begin position="36"/>
        <end position="262"/>
    </location>
</feature>
<keyword evidence="3 5" id="KW-1133">Transmembrane helix</keyword>
<evidence type="ECO:0000256" key="3">
    <source>
        <dbReference type="ARBA" id="ARBA00022989"/>
    </source>
</evidence>
<comment type="similarity">
    <text evidence="5">Belongs to the ABC-2 integral membrane protein family.</text>
</comment>
<dbReference type="InterPro" id="IPR047817">
    <property type="entry name" value="ABC2_TM_bact-type"/>
</dbReference>
<reference evidence="8" key="1">
    <citation type="submission" date="2019-01" db="EMBL/GenBank/DDBJ databases">
        <title>Gri0909 isolated from a small marine red alga.</title>
        <authorList>
            <person name="Kim J."/>
            <person name="Jeong S.E."/>
            <person name="Jeon C.O."/>
        </authorList>
    </citation>
    <scope>NUCLEOTIDE SEQUENCE [LARGE SCALE GENOMIC DNA]</scope>
    <source>
        <strain evidence="8">Gri0909</strain>
    </source>
</reference>
<dbReference type="EMBL" id="SADE01000002">
    <property type="protein sequence ID" value="RVU36107.1"/>
    <property type="molecule type" value="Genomic_DNA"/>
</dbReference>
<keyword evidence="5" id="KW-0813">Transport</keyword>